<dbReference type="Proteomes" id="UP000433089">
    <property type="component" value="Unassembled WGS sequence"/>
</dbReference>
<organism evidence="1 2">
    <name type="scientific">Bacillus altitudinis</name>
    <dbReference type="NCBI Taxonomy" id="293387"/>
    <lineage>
        <taxon>Bacteria</taxon>
        <taxon>Bacillati</taxon>
        <taxon>Bacillota</taxon>
        <taxon>Bacilli</taxon>
        <taxon>Bacillales</taxon>
        <taxon>Bacillaceae</taxon>
        <taxon>Bacillus</taxon>
    </lineage>
</organism>
<sequence length="50" mass="5782">MFVISYCLIGGPVSREGPIGVFLGFCIVQFLKYRAFKKDERNNKGIYHRL</sequence>
<gene>
    <name evidence="1" type="ORF">BACI348_10018</name>
</gene>
<evidence type="ECO:0000313" key="2">
    <source>
        <dbReference type="Proteomes" id="UP000433089"/>
    </source>
</evidence>
<proteinExistence type="predicted"/>
<dbReference type="AlphaFoldDB" id="A0A653LCX6"/>
<dbReference type="EMBL" id="CABWLH010000001">
    <property type="protein sequence ID" value="VXA90194.1"/>
    <property type="molecule type" value="Genomic_DNA"/>
</dbReference>
<evidence type="ECO:0000313" key="1">
    <source>
        <dbReference type="EMBL" id="VXA90194.1"/>
    </source>
</evidence>
<accession>A0A653LCX6</accession>
<reference evidence="1 2" key="1">
    <citation type="submission" date="2019-10" db="EMBL/GenBank/DDBJ databases">
        <authorList>
            <person name="Karimi E."/>
        </authorList>
    </citation>
    <scope>NUCLEOTIDE SEQUENCE [LARGE SCALE GENOMIC DNA]</scope>
    <source>
        <strain evidence="1">Bacillus sp. 348</strain>
    </source>
</reference>
<name>A0A653LCX6_BACAB</name>
<protein>
    <submittedName>
        <fullName evidence="1">Uncharacterized protein</fullName>
    </submittedName>
</protein>